<feature type="compositionally biased region" description="Polar residues" evidence="1">
    <location>
        <begin position="42"/>
        <end position="51"/>
    </location>
</feature>
<dbReference type="VEuPathDB" id="CryptoDB:Cvel_27815"/>
<name>A0A0G4HI71_9ALVE</name>
<protein>
    <submittedName>
        <fullName evidence="2">Uncharacterized protein</fullName>
    </submittedName>
</protein>
<evidence type="ECO:0000313" key="2">
    <source>
        <dbReference type="EMBL" id="CEM43830.1"/>
    </source>
</evidence>
<evidence type="ECO:0000256" key="1">
    <source>
        <dbReference type="SAM" id="MobiDB-lite"/>
    </source>
</evidence>
<feature type="region of interest" description="Disordered" evidence="1">
    <location>
        <begin position="15"/>
        <end position="84"/>
    </location>
</feature>
<dbReference type="AlphaFoldDB" id="A0A0G4HI71"/>
<feature type="region of interest" description="Disordered" evidence="1">
    <location>
        <begin position="126"/>
        <end position="152"/>
    </location>
</feature>
<gene>
    <name evidence="2" type="ORF">Cvel_27815</name>
</gene>
<accession>A0A0G4HI71</accession>
<proteinExistence type="predicted"/>
<dbReference type="EMBL" id="CDMZ01002770">
    <property type="protein sequence ID" value="CEM43830.1"/>
    <property type="molecule type" value="Genomic_DNA"/>
</dbReference>
<organism evidence="2">
    <name type="scientific">Chromera velia CCMP2878</name>
    <dbReference type="NCBI Taxonomy" id="1169474"/>
    <lineage>
        <taxon>Eukaryota</taxon>
        <taxon>Sar</taxon>
        <taxon>Alveolata</taxon>
        <taxon>Colpodellida</taxon>
        <taxon>Chromeraceae</taxon>
        <taxon>Chromera</taxon>
    </lineage>
</organism>
<sequence length="181" mass="19566">MPEVRAEFFKHFPIPAEAVKTTPTPKGRNNRKKKETEVPAASQETLSSSSKDIAPDVDVTSAAKKPRASTKLAELNSVPPKQRMGKGAVLVTKGPTQQQSLSGGLRVSADTLRKVLKENKNGKGLLKNETHYVESDSNPALSDVGGESDSDRSCIEELREVMRRNGIMESDPNAHPALVPP</sequence>
<reference evidence="2" key="1">
    <citation type="submission" date="2014-11" db="EMBL/GenBank/DDBJ databases">
        <authorList>
            <person name="Otto D Thomas"/>
            <person name="Naeem Raeece"/>
        </authorList>
    </citation>
    <scope>NUCLEOTIDE SEQUENCE</scope>
</reference>